<dbReference type="EMBL" id="BARS01055301">
    <property type="protein sequence ID" value="GAG44360.1"/>
    <property type="molecule type" value="Genomic_DNA"/>
</dbReference>
<dbReference type="AlphaFoldDB" id="X0XMF6"/>
<name>X0XMF6_9ZZZZ</name>
<feature type="non-terminal residue" evidence="1">
    <location>
        <position position="1"/>
    </location>
</feature>
<proteinExistence type="predicted"/>
<reference evidence="1" key="1">
    <citation type="journal article" date="2014" name="Front. Microbiol.">
        <title>High frequency of phylogenetically diverse reductive dehalogenase-homologous genes in deep subseafloor sedimentary metagenomes.</title>
        <authorList>
            <person name="Kawai M."/>
            <person name="Futagami T."/>
            <person name="Toyoda A."/>
            <person name="Takaki Y."/>
            <person name="Nishi S."/>
            <person name="Hori S."/>
            <person name="Arai W."/>
            <person name="Tsubouchi T."/>
            <person name="Morono Y."/>
            <person name="Uchiyama I."/>
            <person name="Ito T."/>
            <person name="Fujiyama A."/>
            <person name="Inagaki F."/>
            <person name="Takami H."/>
        </authorList>
    </citation>
    <scope>NUCLEOTIDE SEQUENCE</scope>
    <source>
        <strain evidence="1">Expedition CK06-06</strain>
    </source>
</reference>
<organism evidence="1">
    <name type="scientific">marine sediment metagenome</name>
    <dbReference type="NCBI Taxonomy" id="412755"/>
    <lineage>
        <taxon>unclassified sequences</taxon>
        <taxon>metagenomes</taxon>
        <taxon>ecological metagenomes</taxon>
    </lineage>
</organism>
<comment type="caution">
    <text evidence="1">The sequence shown here is derived from an EMBL/GenBank/DDBJ whole genome shotgun (WGS) entry which is preliminary data.</text>
</comment>
<evidence type="ECO:0000313" key="1">
    <source>
        <dbReference type="EMBL" id="GAG44360.1"/>
    </source>
</evidence>
<accession>X0XMF6</accession>
<protein>
    <submittedName>
        <fullName evidence="1">Uncharacterized protein</fullName>
    </submittedName>
</protein>
<gene>
    <name evidence="1" type="ORF">S01H1_81677</name>
</gene>
<sequence>ITHGQDKWIAQEMEYLLKYASNKKTKDWRAREYRLSIARREYNPRKWMKEEAGRSQLQALIININQSDLTTSKVEAMKLIGSSKSEKETVSLKIFNVNKTEKKKPGEAEIVEDPPF</sequence>